<dbReference type="GO" id="GO:0000981">
    <property type="term" value="F:DNA-binding transcription factor activity, RNA polymerase II-specific"/>
    <property type="evidence" value="ECO:0007669"/>
    <property type="project" value="InterPro"/>
</dbReference>
<dbReference type="InterPro" id="IPR036864">
    <property type="entry name" value="Zn2-C6_fun-type_DNA-bd_sf"/>
</dbReference>
<evidence type="ECO:0000256" key="1">
    <source>
        <dbReference type="ARBA" id="ARBA00004123"/>
    </source>
</evidence>
<dbReference type="CDD" id="cd12148">
    <property type="entry name" value="fungal_TF_MHR"/>
    <property type="match status" value="1"/>
</dbReference>
<dbReference type="EMBL" id="WNKQ01000007">
    <property type="protein sequence ID" value="KAF5850310.1"/>
    <property type="molecule type" value="Genomic_DNA"/>
</dbReference>
<feature type="domain" description="Zn(2)-C6 fungal-type" evidence="4">
    <location>
        <begin position="10"/>
        <end position="42"/>
    </location>
</feature>
<feature type="region of interest" description="Disordered" evidence="3">
    <location>
        <begin position="42"/>
        <end position="114"/>
    </location>
</feature>
<organism evidence="5 6">
    <name type="scientific">Cochliobolus sativus</name>
    <name type="common">Common root rot and spot blotch fungus</name>
    <name type="synonym">Bipolaris sorokiniana</name>
    <dbReference type="NCBI Taxonomy" id="45130"/>
    <lineage>
        <taxon>Eukaryota</taxon>
        <taxon>Fungi</taxon>
        <taxon>Dikarya</taxon>
        <taxon>Ascomycota</taxon>
        <taxon>Pezizomycotina</taxon>
        <taxon>Dothideomycetes</taxon>
        <taxon>Pleosporomycetidae</taxon>
        <taxon>Pleosporales</taxon>
        <taxon>Pleosporineae</taxon>
        <taxon>Pleosporaceae</taxon>
        <taxon>Bipolaris</taxon>
    </lineage>
</organism>
<dbReference type="GO" id="GO:0005634">
    <property type="term" value="C:nucleus"/>
    <property type="evidence" value="ECO:0007669"/>
    <property type="project" value="UniProtKB-SubCell"/>
</dbReference>
<dbReference type="SUPFAM" id="SSF57701">
    <property type="entry name" value="Zn2/Cys6 DNA-binding domain"/>
    <property type="match status" value="1"/>
</dbReference>
<dbReference type="Gene3D" id="4.10.240.10">
    <property type="entry name" value="Zn(2)-C6 fungal-type DNA-binding domain"/>
    <property type="match status" value="1"/>
</dbReference>
<sequence>MLRRNGKPRSCEPCRISKIKCDHATPTCQKCHARGITEQCFYHPNPMTKPAGTPRKKPESRRRKLDAQSINGQGRLASLTLSPPTLRNDADPGAVSNTWPTPPEPATRTPQNVSHPARNFFLGSTSYASVFTGEHPLPTPMDEESSERPIPTSPVPSRSMGHRHCQFALGNMIVSSLSPFNFFEKSLTLYFETQKASPIVGPLILSALPQLRKDMELLKSADNDVYSLYAEMTRNTARPMKVPAGMRPADFHTLFTGKNLRWETLGLILVLAGSKAQFTAPNDPMFTLEGGEVINKDEFIEDVMHATNVCINICQTHGAVNEIMVCLVYINMLVVSNYYGDNYHGTWRRMGDSVSALYAAGIHCEASSSEGDNCEPFFMREFRRRLYAAIYRSDKTLAVFYGRPPLMGWRYSDRKMLLDISDQAIISEDANVLSAELSKLDGAGWNTEGFLNPATFVRLSCQLSVFKERLLEQSLAGEKDSEVVRNIEAISAECAEWWHALPAYLRYETYTDDAAWNVRGPGVAVRLIACYLDYLHLEFQTQRLLHKITQQALPALLEVSLKLLATSIVSTMPNNRVYETRRHFPTVVLFYCFPAAGVIALELRRCTIEGVPLPSTISRADVIRNLSILTSCLEWIILPGDGNHRLCSELNKMLAVVLDEVLNYEPPANRNQESGEDAENMMAGGGQGILDMPMIEGLEPIPTEAEDFLNWLDNATWNGAVS</sequence>
<dbReference type="Pfam" id="PF00172">
    <property type="entry name" value="Zn_clus"/>
    <property type="match status" value="1"/>
</dbReference>
<feature type="compositionally biased region" description="Basic residues" evidence="3">
    <location>
        <begin position="54"/>
        <end position="64"/>
    </location>
</feature>
<dbReference type="CDD" id="cd00067">
    <property type="entry name" value="GAL4"/>
    <property type="match status" value="1"/>
</dbReference>
<evidence type="ECO:0000256" key="3">
    <source>
        <dbReference type="SAM" id="MobiDB-lite"/>
    </source>
</evidence>
<dbReference type="InterPro" id="IPR050613">
    <property type="entry name" value="Sec_Metabolite_Reg"/>
</dbReference>
<accession>A0A8H5ZLL1</accession>
<keyword evidence="2" id="KW-0539">Nucleus</keyword>
<dbReference type="PROSITE" id="PS50048">
    <property type="entry name" value="ZN2_CY6_FUNGAL_2"/>
    <property type="match status" value="1"/>
</dbReference>
<dbReference type="PANTHER" id="PTHR31001">
    <property type="entry name" value="UNCHARACTERIZED TRANSCRIPTIONAL REGULATORY PROTEIN"/>
    <property type="match status" value="1"/>
</dbReference>
<dbReference type="SMART" id="SM00066">
    <property type="entry name" value="GAL4"/>
    <property type="match status" value="1"/>
</dbReference>
<proteinExistence type="predicted"/>
<protein>
    <recommendedName>
        <fullName evidence="4">Zn(2)-C6 fungal-type domain-containing protein</fullName>
    </recommendedName>
</protein>
<evidence type="ECO:0000259" key="4">
    <source>
        <dbReference type="PROSITE" id="PS50048"/>
    </source>
</evidence>
<evidence type="ECO:0000313" key="5">
    <source>
        <dbReference type="EMBL" id="KAF5850310.1"/>
    </source>
</evidence>
<comment type="caution">
    <text evidence="5">The sequence shown here is derived from an EMBL/GenBank/DDBJ whole genome shotgun (WGS) entry which is preliminary data.</text>
</comment>
<gene>
    <name evidence="5" type="ORF">GGP41_002580</name>
</gene>
<dbReference type="Proteomes" id="UP000624244">
    <property type="component" value="Unassembled WGS sequence"/>
</dbReference>
<dbReference type="InterPro" id="IPR001138">
    <property type="entry name" value="Zn2Cys6_DnaBD"/>
</dbReference>
<comment type="subcellular location">
    <subcellularLocation>
        <location evidence="1">Nucleus</location>
    </subcellularLocation>
</comment>
<dbReference type="AlphaFoldDB" id="A0A8H5ZLL1"/>
<dbReference type="OMA" id="THNTCVE"/>
<feature type="region of interest" description="Disordered" evidence="3">
    <location>
        <begin position="138"/>
        <end position="159"/>
    </location>
</feature>
<evidence type="ECO:0000256" key="2">
    <source>
        <dbReference type="ARBA" id="ARBA00023242"/>
    </source>
</evidence>
<dbReference type="PANTHER" id="PTHR31001:SF40">
    <property type="entry name" value="ZN(II)2CYS6 TRANSCRIPTION FACTOR (EUROFUNG)"/>
    <property type="match status" value="1"/>
</dbReference>
<dbReference type="GO" id="GO:0008270">
    <property type="term" value="F:zinc ion binding"/>
    <property type="evidence" value="ECO:0007669"/>
    <property type="project" value="InterPro"/>
</dbReference>
<reference evidence="5" key="1">
    <citation type="submission" date="2019-11" db="EMBL/GenBank/DDBJ databases">
        <title>Bipolaris sorokiniana Genome sequencing.</title>
        <authorList>
            <person name="Wang H."/>
        </authorList>
    </citation>
    <scope>NUCLEOTIDE SEQUENCE</scope>
</reference>
<name>A0A8H5ZLL1_COCSA</name>
<dbReference type="PROSITE" id="PS00463">
    <property type="entry name" value="ZN2_CY6_FUNGAL_1"/>
    <property type="match status" value="1"/>
</dbReference>
<evidence type="ECO:0000313" key="6">
    <source>
        <dbReference type="Proteomes" id="UP000624244"/>
    </source>
</evidence>